<dbReference type="Gene3D" id="3.30.565.10">
    <property type="entry name" value="Histidine kinase-like ATPase, C-terminal domain"/>
    <property type="match status" value="1"/>
</dbReference>
<dbReference type="InterPro" id="IPR036890">
    <property type="entry name" value="HATPase_C_sf"/>
</dbReference>
<keyword evidence="12 14" id="KW-0902">Two-component regulatory system</keyword>
<dbReference type="PROSITE" id="PS50109">
    <property type="entry name" value="HIS_KIN"/>
    <property type="match status" value="1"/>
</dbReference>
<evidence type="ECO:0000256" key="1">
    <source>
        <dbReference type="ARBA" id="ARBA00000085"/>
    </source>
</evidence>
<comment type="catalytic activity">
    <reaction evidence="1 14">
        <text>ATP + protein L-histidine = ADP + protein N-phospho-L-histidine.</text>
        <dbReference type="EC" id="2.7.13.3"/>
    </reaction>
</comment>
<keyword evidence="9 14" id="KW-0418">Kinase</keyword>
<evidence type="ECO:0000256" key="7">
    <source>
        <dbReference type="ARBA" id="ARBA00022692"/>
    </source>
</evidence>
<dbReference type="EC" id="2.7.13.3" evidence="14"/>
<evidence type="ECO:0000256" key="11">
    <source>
        <dbReference type="ARBA" id="ARBA00022989"/>
    </source>
</evidence>
<keyword evidence="7 14" id="KW-0812">Transmembrane</keyword>
<evidence type="ECO:0000256" key="8">
    <source>
        <dbReference type="ARBA" id="ARBA00022741"/>
    </source>
</evidence>
<keyword evidence="6 14" id="KW-0808">Transferase</keyword>
<evidence type="ECO:0000256" key="5">
    <source>
        <dbReference type="ARBA" id="ARBA00022553"/>
    </source>
</evidence>
<feature type="transmembrane region" description="Helical" evidence="14">
    <location>
        <begin position="163"/>
        <end position="182"/>
    </location>
</feature>
<evidence type="ECO:0000256" key="9">
    <source>
        <dbReference type="ARBA" id="ARBA00022777"/>
    </source>
</evidence>
<dbReference type="Pfam" id="PF00512">
    <property type="entry name" value="HisKA"/>
    <property type="match status" value="1"/>
</dbReference>
<keyword evidence="3 14" id="KW-1003">Cell membrane</keyword>
<dbReference type="PANTHER" id="PTHR45436:SF9">
    <property type="entry name" value="SENSOR PROTEIN"/>
    <property type="match status" value="1"/>
</dbReference>
<dbReference type="EMBL" id="CAADJE010000042">
    <property type="protein sequence ID" value="VFS92924.1"/>
    <property type="molecule type" value="Genomic_DNA"/>
</dbReference>
<gene>
    <name evidence="17" type="primary">cusS_2</name>
    <name evidence="17" type="ORF">NCTC12998_07506</name>
</gene>
<evidence type="ECO:0000259" key="16">
    <source>
        <dbReference type="PROSITE" id="PS50885"/>
    </source>
</evidence>
<organism evidence="17 18">
    <name type="scientific">Raoultella planticola</name>
    <name type="common">Klebsiella planticola</name>
    <dbReference type="NCBI Taxonomy" id="575"/>
    <lineage>
        <taxon>Bacteria</taxon>
        <taxon>Pseudomonadati</taxon>
        <taxon>Pseudomonadota</taxon>
        <taxon>Gammaproteobacteria</taxon>
        <taxon>Enterobacterales</taxon>
        <taxon>Enterobacteriaceae</taxon>
        <taxon>Klebsiella/Raoultella group</taxon>
        <taxon>Raoultella</taxon>
    </lineage>
</organism>
<reference evidence="17 18" key="1">
    <citation type="submission" date="2019-03" db="EMBL/GenBank/DDBJ databases">
        <authorList>
            <consortium name="Pathogen Informatics"/>
        </authorList>
    </citation>
    <scope>NUCLEOTIDE SEQUENCE [LARGE SCALE GENOMIC DNA]</scope>
    <source>
        <strain evidence="17 18">NCTC12998</strain>
    </source>
</reference>
<feature type="transmembrane region" description="Helical" evidence="14">
    <location>
        <begin position="6"/>
        <end position="29"/>
    </location>
</feature>
<keyword evidence="11 14" id="KW-1133">Transmembrane helix</keyword>
<dbReference type="InterPro" id="IPR006290">
    <property type="entry name" value="CztS_silS_copS"/>
</dbReference>
<keyword evidence="13 14" id="KW-0472">Membrane</keyword>
<dbReference type="NCBIfam" id="TIGR01386">
    <property type="entry name" value="cztS_silS_copS"/>
    <property type="match status" value="1"/>
</dbReference>
<feature type="domain" description="HAMP" evidence="16">
    <location>
        <begin position="184"/>
        <end position="237"/>
    </location>
</feature>
<dbReference type="PANTHER" id="PTHR45436">
    <property type="entry name" value="SENSOR HISTIDINE KINASE YKOH"/>
    <property type="match status" value="1"/>
</dbReference>
<dbReference type="SMART" id="SM00388">
    <property type="entry name" value="HisKA"/>
    <property type="match status" value="1"/>
</dbReference>
<keyword evidence="4 14" id="KW-0997">Cell inner membrane</keyword>
<evidence type="ECO:0000256" key="10">
    <source>
        <dbReference type="ARBA" id="ARBA00022840"/>
    </source>
</evidence>
<dbReference type="AlphaFoldDB" id="A0A485D874"/>
<evidence type="ECO:0000256" key="13">
    <source>
        <dbReference type="ARBA" id="ARBA00023136"/>
    </source>
</evidence>
<dbReference type="InterPro" id="IPR003660">
    <property type="entry name" value="HAMP_dom"/>
</dbReference>
<dbReference type="Pfam" id="PF02518">
    <property type="entry name" value="HATPase_c"/>
    <property type="match status" value="1"/>
</dbReference>
<dbReference type="GO" id="GO:0000155">
    <property type="term" value="F:phosphorelay sensor kinase activity"/>
    <property type="evidence" value="ECO:0007669"/>
    <property type="project" value="InterPro"/>
</dbReference>
<dbReference type="InterPro" id="IPR004358">
    <property type="entry name" value="Sig_transdc_His_kin-like_C"/>
</dbReference>
<evidence type="ECO:0000259" key="15">
    <source>
        <dbReference type="PROSITE" id="PS50109"/>
    </source>
</evidence>
<keyword evidence="10 14" id="KW-0067">ATP-binding</keyword>
<evidence type="ECO:0000256" key="14">
    <source>
        <dbReference type="RuleBase" id="RU364088"/>
    </source>
</evidence>
<protein>
    <recommendedName>
        <fullName evidence="14">Sensor protein</fullName>
        <ecNumber evidence="14">2.7.13.3</ecNumber>
    </recommendedName>
</protein>
<comment type="function">
    <text evidence="14">Member of a two-component regulatory system.</text>
</comment>
<dbReference type="InterPro" id="IPR003661">
    <property type="entry name" value="HisK_dim/P_dom"/>
</dbReference>
<dbReference type="CDD" id="cd00075">
    <property type="entry name" value="HATPase"/>
    <property type="match status" value="1"/>
</dbReference>
<dbReference type="GO" id="GO:0005886">
    <property type="term" value="C:plasma membrane"/>
    <property type="evidence" value="ECO:0007669"/>
    <property type="project" value="UniProtKB-SubCell"/>
</dbReference>
<dbReference type="SUPFAM" id="SSF55874">
    <property type="entry name" value="ATPase domain of HSP90 chaperone/DNA topoisomerase II/histidine kinase"/>
    <property type="match status" value="1"/>
</dbReference>
<keyword evidence="8 14" id="KW-0547">Nucleotide-binding</keyword>
<evidence type="ECO:0000256" key="12">
    <source>
        <dbReference type="ARBA" id="ARBA00023012"/>
    </source>
</evidence>
<evidence type="ECO:0000313" key="17">
    <source>
        <dbReference type="EMBL" id="VFS92924.1"/>
    </source>
</evidence>
<dbReference type="InterPro" id="IPR036097">
    <property type="entry name" value="HisK_dim/P_sf"/>
</dbReference>
<dbReference type="CDD" id="cd00082">
    <property type="entry name" value="HisKA"/>
    <property type="match status" value="1"/>
</dbReference>
<dbReference type="PROSITE" id="PS50885">
    <property type="entry name" value="HAMP"/>
    <property type="match status" value="1"/>
</dbReference>
<dbReference type="SMART" id="SM00387">
    <property type="entry name" value="HATPase_c"/>
    <property type="match status" value="1"/>
</dbReference>
<sequence length="506" mass="55884">MLKRSISVHLALMFALSALLIVSVIGILLRSSLHDSLQKQMHNELLFRESLMSPWITARTSADGWSTLASKFTLLTNSEGERVRYWIVSDDPRFSIGGTPPLGVQWSVLQEGFNRVPGASEGACSLFLLVKTIPANGERPELRYVVAIDSTPYMGTLNAFTRTLLIIAALGVLIVALLGYVVSRIGLRPVGMLSKQAQHLAPVDHGQRLNTRALPEELQQLASSFNGVLARQEVAWRQLESFNADVAHELRTPLTNLIGQTQLGLSRRRSPDELEELLGSNLEELERMTSIVNDMLFLSHAHAGEHASQLTQVSLREETLKTAEYVEPSFAEKQLSLDVEGDVTAHIDRRLFHRSLANLLENSARHSPSTSTVTVRLSEKNNQACVAVSNPGDAIAPEHLHRLFERFYRVDTSRARSDTHHGLGLSIVRAVAIMHRGDVFARSEGGINTFGLTFAKQPDAIRTEGLISETKSGRHALNLLTKLSESRQSDVRLLAPESPLRLTTAD</sequence>
<comment type="subcellular location">
    <subcellularLocation>
        <location evidence="2">Cell inner membrane</location>
        <topology evidence="2">Multi-pass membrane protein</topology>
    </subcellularLocation>
</comment>
<proteinExistence type="predicted"/>
<dbReference type="GO" id="GO:0005524">
    <property type="term" value="F:ATP binding"/>
    <property type="evidence" value="ECO:0007669"/>
    <property type="project" value="UniProtKB-KW"/>
</dbReference>
<dbReference type="SUPFAM" id="SSF47384">
    <property type="entry name" value="Homodimeric domain of signal transducing histidine kinase"/>
    <property type="match status" value="1"/>
</dbReference>
<feature type="domain" description="Histidine kinase" evidence="15">
    <location>
        <begin position="245"/>
        <end position="458"/>
    </location>
</feature>
<dbReference type="PRINTS" id="PR00344">
    <property type="entry name" value="BCTRLSENSOR"/>
</dbReference>
<dbReference type="InterPro" id="IPR005467">
    <property type="entry name" value="His_kinase_dom"/>
</dbReference>
<evidence type="ECO:0000256" key="6">
    <source>
        <dbReference type="ARBA" id="ARBA00022679"/>
    </source>
</evidence>
<evidence type="ECO:0000256" key="2">
    <source>
        <dbReference type="ARBA" id="ARBA00004429"/>
    </source>
</evidence>
<dbReference type="InterPro" id="IPR003594">
    <property type="entry name" value="HATPase_dom"/>
</dbReference>
<evidence type="ECO:0000256" key="3">
    <source>
        <dbReference type="ARBA" id="ARBA00022475"/>
    </source>
</evidence>
<keyword evidence="5" id="KW-0597">Phosphoprotein</keyword>
<evidence type="ECO:0000256" key="4">
    <source>
        <dbReference type="ARBA" id="ARBA00022519"/>
    </source>
</evidence>
<dbReference type="Proteomes" id="UP000345637">
    <property type="component" value="Unassembled WGS sequence"/>
</dbReference>
<name>A0A485D874_RAOPL</name>
<accession>A0A485D874</accession>
<evidence type="ECO:0000313" key="18">
    <source>
        <dbReference type="Proteomes" id="UP000345637"/>
    </source>
</evidence>
<dbReference type="FunFam" id="1.10.287.130:FF:000001">
    <property type="entry name" value="Two-component sensor histidine kinase"/>
    <property type="match status" value="1"/>
</dbReference>
<dbReference type="Gene3D" id="1.10.287.130">
    <property type="match status" value="1"/>
</dbReference>
<dbReference type="Gene3D" id="6.10.340.10">
    <property type="match status" value="1"/>
</dbReference>
<dbReference type="InterPro" id="IPR050428">
    <property type="entry name" value="TCS_sensor_his_kinase"/>
</dbReference>